<dbReference type="OrthoDB" id="331544at2759"/>
<keyword evidence="6" id="KW-1185">Reference proteome</keyword>
<sequence length="768" mass="81480">MAAMAAVTGKSMWPGLSARVAGDKAGNGLFCIVDSNIAVSVRRRRCDAVASCPDPVKIKRSWRFCRDADVSARTRKCQIGCSSRAMAQRQCWDNLSASSASSSSSSSSSSAAASCSSSSCSYAGAEMVGRSFSSVRGSKCVAGTCSAAASFGAKCRIMGAVLAGTSCLPVTKFDAKGRTIAAAGKMRAIACKSEGKDAAERETSTKNTVLVTGGAGFIGSHVAAALLSRGDQVVVVDELNDAYDPKRKEANLQCLAEIAQKSGGDDLCVVKADVADRAEMERLFDSQAIDMVCHLAARAGVRASLSYPDKYVRANVEGTTILLDRAAKSRCSNFVYASSSSVYGDRPRLKDLSAASMPTDQGPVPGSGPGTGPGTGSGTGPGTGTGLRTGSGPGLGTRTGTGLEPGLGTGLEPGRGTPLIFERFREHLSFKESDVADSPRSPYAATKRSAEMMARIYHDVYGLHTTGSLPTMEGPIPQPVAGSAFRAWAYRDVNYDVHFYSLESKSPSDFEMRQVSDQDYRDADGLRWSLDELLHLLYIKQQEIDSLQRALADQQRLHDEQLVFLLQKVRMSHEEVVQVLGGKQFAKKVTAASRGLSRFAPKNKSSVAEVQAALKFAVTEPQALCAIEVLYSLLMAARREFEEFVAATSVQQTAAATYDITIQQASVLQRLRFTLGRLLLAAADGDARRPVNVILPEMLQKSRKKLQIECGTLQLRLASQTTGCCPFCGYTLSGPAAGLSSSTVGLSVPPEPFEKASGPPGEDDMLIS</sequence>
<comment type="similarity">
    <text evidence="1">Belongs to the NAD(P)-dependent epimerase/dehydratase family.</text>
</comment>
<dbReference type="AlphaFoldDB" id="A0A388KPR1"/>
<dbReference type="SUPFAM" id="SSF51735">
    <property type="entry name" value="NAD(P)-binding Rossmann-fold domains"/>
    <property type="match status" value="1"/>
</dbReference>
<reference evidence="5 6" key="1">
    <citation type="journal article" date="2018" name="Cell">
        <title>The Chara Genome: Secondary Complexity and Implications for Plant Terrestrialization.</title>
        <authorList>
            <person name="Nishiyama T."/>
            <person name="Sakayama H."/>
            <person name="Vries J.D."/>
            <person name="Buschmann H."/>
            <person name="Saint-Marcoux D."/>
            <person name="Ullrich K.K."/>
            <person name="Haas F.B."/>
            <person name="Vanderstraeten L."/>
            <person name="Becker D."/>
            <person name="Lang D."/>
            <person name="Vosolsobe S."/>
            <person name="Rombauts S."/>
            <person name="Wilhelmsson P.K.I."/>
            <person name="Janitza P."/>
            <person name="Kern R."/>
            <person name="Heyl A."/>
            <person name="Rumpler F."/>
            <person name="Villalobos L.I.A.C."/>
            <person name="Clay J.M."/>
            <person name="Skokan R."/>
            <person name="Toyoda A."/>
            <person name="Suzuki Y."/>
            <person name="Kagoshima H."/>
            <person name="Schijlen E."/>
            <person name="Tajeshwar N."/>
            <person name="Catarino B."/>
            <person name="Hetherington A.J."/>
            <person name="Saltykova A."/>
            <person name="Bonnot C."/>
            <person name="Breuninger H."/>
            <person name="Symeonidi A."/>
            <person name="Radhakrishnan G.V."/>
            <person name="Van Nieuwerburgh F."/>
            <person name="Deforce D."/>
            <person name="Chang C."/>
            <person name="Karol K.G."/>
            <person name="Hedrich R."/>
            <person name="Ulvskov P."/>
            <person name="Glockner G."/>
            <person name="Delwiche C.F."/>
            <person name="Petrasek J."/>
            <person name="Van de Peer Y."/>
            <person name="Friml J."/>
            <person name="Beilby M."/>
            <person name="Dolan L."/>
            <person name="Kohara Y."/>
            <person name="Sugano S."/>
            <person name="Fujiyama A."/>
            <person name="Delaux P.-M."/>
            <person name="Quint M."/>
            <person name="TheiBen G."/>
            <person name="Hagemann M."/>
            <person name="Harholt J."/>
            <person name="Dunand C."/>
            <person name="Zachgo S."/>
            <person name="Langdale J."/>
            <person name="Maumus F."/>
            <person name="Straeten D.V.D."/>
            <person name="Gould S.B."/>
            <person name="Rensing S.A."/>
        </authorList>
    </citation>
    <scope>NUCLEOTIDE SEQUENCE [LARGE SCALE GENOMIC DNA]</scope>
    <source>
        <strain evidence="5 6">S276</strain>
    </source>
</reference>
<feature type="region of interest" description="Disordered" evidence="3">
    <location>
        <begin position="353"/>
        <end position="416"/>
    </location>
</feature>
<dbReference type="Pfam" id="PF01370">
    <property type="entry name" value="Epimerase"/>
    <property type="match status" value="1"/>
</dbReference>
<dbReference type="PANTHER" id="PTHR43574">
    <property type="entry name" value="EPIMERASE-RELATED"/>
    <property type="match status" value="1"/>
</dbReference>
<dbReference type="Gene3D" id="3.40.50.720">
    <property type="entry name" value="NAD(P)-binding Rossmann-like Domain"/>
    <property type="match status" value="2"/>
</dbReference>
<dbReference type="InterPro" id="IPR001509">
    <property type="entry name" value="Epimerase_deHydtase"/>
</dbReference>
<proteinExistence type="inferred from homology"/>
<dbReference type="EMBL" id="BFEA01000157">
    <property type="protein sequence ID" value="GBG72025.1"/>
    <property type="molecule type" value="Genomic_DNA"/>
</dbReference>
<dbReference type="STRING" id="69332.A0A388KPR1"/>
<evidence type="ECO:0000313" key="6">
    <source>
        <dbReference type="Proteomes" id="UP000265515"/>
    </source>
</evidence>
<feature type="domain" description="NAD-dependent epimerase/dehydratase" evidence="4">
    <location>
        <begin position="209"/>
        <end position="349"/>
    </location>
</feature>
<organism evidence="5 6">
    <name type="scientific">Chara braunii</name>
    <name type="common">Braun's stonewort</name>
    <dbReference type="NCBI Taxonomy" id="69332"/>
    <lineage>
        <taxon>Eukaryota</taxon>
        <taxon>Viridiplantae</taxon>
        <taxon>Streptophyta</taxon>
        <taxon>Charophyceae</taxon>
        <taxon>Charales</taxon>
        <taxon>Characeae</taxon>
        <taxon>Chara</taxon>
    </lineage>
</organism>
<accession>A0A388KPR1</accession>
<gene>
    <name evidence="5" type="ORF">CBR_g10961</name>
</gene>
<evidence type="ECO:0000256" key="2">
    <source>
        <dbReference type="ARBA" id="ARBA00023027"/>
    </source>
</evidence>
<feature type="compositionally biased region" description="Gly residues" evidence="3">
    <location>
        <begin position="365"/>
        <end position="413"/>
    </location>
</feature>
<evidence type="ECO:0000256" key="1">
    <source>
        <dbReference type="ARBA" id="ARBA00007637"/>
    </source>
</evidence>
<keyword evidence="2" id="KW-0520">NAD</keyword>
<name>A0A388KPR1_CHABU</name>
<evidence type="ECO:0000313" key="5">
    <source>
        <dbReference type="EMBL" id="GBG72025.1"/>
    </source>
</evidence>
<dbReference type="InterPro" id="IPR036291">
    <property type="entry name" value="NAD(P)-bd_dom_sf"/>
</dbReference>
<protein>
    <recommendedName>
        <fullName evidence="4">NAD-dependent epimerase/dehydratase domain-containing protein</fullName>
    </recommendedName>
</protein>
<evidence type="ECO:0000259" key="4">
    <source>
        <dbReference type="Pfam" id="PF01370"/>
    </source>
</evidence>
<evidence type="ECO:0000256" key="3">
    <source>
        <dbReference type="SAM" id="MobiDB-lite"/>
    </source>
</evidence>
<feature type="region of interest" description="Disordered" evidence="3">
    <location>
        <begin position="741"/>
        <end position="768"/>
    </location>
</feature>
<dbReference type="Gramene" id="GBG72025">
    <property type="protein sequence ID" value="GBG72025"/>
    <property type="gene ID" value="CBR_g10961"/>
</dbReference>
<dbReference type="Proteomes" id="UP000265515">
    <property type="component" value="Unassembled WGS sequence"/>
</dbReference>
<comment type="caution">
    <text evidence="5">The sequence shown here is derived from an EMBL/GenBank/DDBJ whole genome shotgun (WGS) entry which is preliminary data.</text>
</comment>